<gene>
    <name evidence="2" type="ORF">ACFOWM_02805</name>
</gene>
<organism evidence="2 3">
    <name type="scientific">Ferruginibacter yonginensis</name>
    <dbReference type="NCBI Taxonomy" id="1310416"/>
    <lineage>
        <taxon>Bacteria</taxon>
        <taxon>Pseudomonadati</taxon>
        <taxon>Bacteroidota</taxon>
        <taxon>Chitinophagia</taxon>
        <taxon>Chitinophagales</taxon>
        <taxon>Chitinophagaceae</taxon>
        <taxon>Ferruginibacter</taxon>
    </lineage>
</organism>
<sequence length="51" mass="5536">MATAKKSRGIYWVTFFLSIAAFFGVYAIGGGYCSLVLPFTVTSFAMAMDLL</sequence>
<dbReference type="Proteomes" id="UP001595907">
    <property type="component" value="Unassembled WGS sequence"/>
</dbReference>
<evidence type="ECO:0000256" key="1">
    <source>
        <dbReference type="SAM" id="Phobius"/>
    </source>
</evidence>
<comment type="caution">
    <text evidence="2">The sequence shown here is derived from an EMBL/GenBank/DDBJ whole genome shotgun (WGS) entry which is preliminary data.</text>
</comment>
<evidence type="ECO:0000313" key="3">
    <source>
        <dbReference type="Proteomes" id="UP001595907"/>
    </source>
</evidence>
<dbReference type="RefSeq" id="WP_379706803.1">
    <property type="nucleotide sequence ID" value="NZ_JBHSCZ010000001.1"/>
</dbReference>
<accession>A0ABV8QNJ9</accession>
<dbReference type="EMBL" id="JBHSCZ010000001">
    <property type="protein sequence ID" value="MFC4261796.1"/>
    <property type="molecule type" value="Genomic_DNA"/>
</dbReference>
<keyword evidence="3" id="KW-1185">Reference proteome</keyword>
<keyword evidence="1" id="KW-0472">Membrane</keyword>
<keyword evidence="1" id="KW-1133">Transmembrane helix</keyword>
<feature type="transmembrane region" description="Helical" evidence="1">
    <location>
        <begin position="12"/>
        <end position="41"/>
    </location>
</feature>
<protein>
    <submittedName>
        <fullName evidence="2">Uncharacterized protein</fullName>
    </submittedName>
</protein>
<proteinExistence type="predicted"/>
<reference evidence="3" key="1">
    <citation type="journal article" date="2019" name="Int. J. Syst. Evol. Microbiol.">
        <title>The Global Catalogue of Microorganisms (GCM) 10K type strain sequencing project: providing services to taxonomists for standard genome sequencing and annotation.</title>
        <authorList>
            <consortium name="The Broad Institute Genomics Platform"/>
            <consortium name="The Broad Institute Genome Sequencing Center for Infectious Disease"/>
            <person name="Wu L."/>
            <person name="Ma J."/>
        </authorList>
    </citation>
    <scope>NUCLEOTIDE SEQUENCE [LARGE SCALE GENOMIC DNA]</scope>
    <source>
        <strain evidence="3">CECT 8289</strain>
    </source>
</reference>
<name>A0ABV8QNJ9_9BACT</name>
<evidence type="ECO:0000313" key="2">
    <source>
        <dbReference type="EMBL" id="MFC4261796.1"/>
    </source>
</evidence>
<keyword evidence="1" id="KW-0812">Transmembrane</keyword>